<dbReference type="GO" id="GO:0016491">
    <property type="term" value="F:oxidoreductase activity"/>
    <property type="evidence" value="ECO:0007669"/>
    <property type="project" value="UniProtKB-KW"/>
</dbReference>
<dbReference type="InterPro" id="IPR051799">
    <property type="entry name" value="NADH_flavin_oxidoreductase"/>
</dbReference>
<comment type="similarity">
    <text evidence="1">Belongs to the NADH:flavin oxidoreductase/NADH oxidase family.</text>
</comment>
<keyword evidence="3" id="KW-0288">FMN</keyword>
<evidence type="ECO:0000313" key="7">
    <source>
        <dbReference type="Proteomes" id="UP000306584"/>
    </source>
</evidence>
<evidence type="ECO:0000256" key="1">
    <source>
        <dbReference type="ARBA" id="ARBA00005979"/>
    </source>
</evidence>
<dbReference type="PANTHER" id="PTHR43656">
    <property type="entry name" value="BINDING OXIDOREDUCTASE, PUTATIVE (AFU_ORTHOLOGUE AFUA_2G08260)-RELATED"/>
    <property type="match status" value="1"/>
</dbReference>
<sequence length="483" mass="53722">MFCVTFRLNLSPSLVSQSSYCFCQITSLHLHNSHTTNMAPRYESDDVSAAPLGEKLQFAFANRSAPNRFLKGAMTERLSSWDPENLPARGVPSDQLINAYRRWGEGEIGLILSGNIMFEYDHLEAAGNPIIPVDAPYEGERFENFKRMATEGKKNGMLMVGQVSHPGRQVESRIQKNPISASDVQLKGDVMGMTFEKPRPASEQDIARIIEGFAHACEYLEKAGWDGAELHGAHGYLLAQFLSPTTNQRTDKYGGSLENRARLIIEIANEVRKRTSPNFILGIKLNSVEFQDKGFNPEEAKELCKMLEDNKFDFVELSGGTYEHLAFGHKRESTKKREGFFMEFSDLIAPALTKTKVYVTGGFKSVGAMANSLKSIDGVGLARPLCQEPRLCKDILAGKVKGAIKQRPDDNNFGITNVVAGTQIRQISKDQEPIDMSDEKNEQDFMKDMGEWAQQMGQDSKMEKYGYIDLTTAAPLPYGGASV</sequence>
<dbReference type="EMBL" id="QZBD01000016">
    <property type="protein sequence ID" value="THY35744.1"/>
    <property type="molecule type" value="Genomic_DNA"/>
</dbReference>
<dbReference type="SUPFAM" id="SSF51395">
    <property type="entry name" value="FMN-linked oxidoreductases"/>
    <property type="match status" value="1"/>
</dbReference>
<dbReference type="Proteomes" id="UP000306584">
    <property type="component" value="Unassembled WGS sequence"/>
</dbReference>
<dbReference type="Gene3D" id="3.20.20.70">
    <property type="entry name" value="Aldolase class I"/>
    <property type="match status" value="1"/>
</dbReference>
<dbReference type="PANTHER" id="PTHR43656:SF5">
    <property type="entry name" value="NADH:FLAVIN OXIDOREDUCTASE_NADH OXIDASE N-TERMINAL DOMAIN-CONTAINING PROTEIN"/>
    <property type="match status" value="1"/>
</dbReference>
<dbReference type="CDD" id="cd04733">
    <property type="entry name" value="OYE_like_2_FMN"/>
    <property type="match status" value="1"/>
</dbReference>
<accession>A0A4S9M140</accession>
<name>A0A4S9M140_AURPU</name>
<comment type="caution">
    <text evidence="6">The sequence shown here is derived from an EMBL/GenBank/DDBJ whole genome shotgun (WGS) entry which is preliminary data.</text>
</comment>
<dbReference type="GO" id="GO:0010181">
    <property type="term" value="F:FMN binding"/>
    <property type="evidence" value="ECO:0007669"/>
    <property type="project" value="InterPro"/>
</dbReference>
<gene>
    <name evidence="6" type="ORF">D6D01_01047</name>
</gene>
<reference evidence="6 7" key="1">
    <citation type="submission" date="2018-10" db="EMBL/GenBank/DDBJ databases">
        <title>Fifty Aureobasidium pullulans genomes reveal a recombining polyextremotolerant generalist.</title>
        <authorList>
            <person name="Gostincar C."/>
            <person name="Turk M."/>
            <person name="Zajc J."/>
            <person name="Gunde-Cimerman N."/>
        </authorList>
    </citation>
    <scope>NUCLEOTIDE SEQUENCE [LARGE SCALE GENOMIC DNA]</scope>
    <source>
        <strain evidence="6 7">EXF-6604</strain>
    </source>
</reference>
<proteinExistence type="inferred from homology"/>
<keyword evidence="4" id="KW-0560">Oxidoreductase</keyword>
<dbReference type="AlphaFoldDB" id="A0A4S9M140"/>
<dbReference type="InterPro" id="IPR013785">
    <property type="entry name" value="Aldolase_TIM"/>
</dbReference>
<dbReference type="InterPro" id="IPR001155">
    <property type="entry name" value="OxRdtase_FMN_N"/>
</dbReference>
<feature type="domain" description="NADH:flavin oxidoreductase/NADH oxidase N-terminal" evidence="5">
    <location>
        <begin position="67"/>
        <end position="395"/>
    </location>
</feature>
<evidence type="ECO:0000256" key="2">
    <source>
        <dbReference type="ARBA" id="ARBA00022630"/>
    </source>
</evidence>
<evidence type="ECO:0000313" key="6">
    <source>
        <dbReference type="EMBL" id="THY35744.1"/>
    </source>
</evidence>
<evidence type="ECO:0000256" key="4">
    <source>
        <dbReference type="ARBA" id="ARBA00023002"/>
    </source>
</evidence>
<protein>
    <submittedName>
        <fullName evidence="6">FMN-linked oxidoreductase</fullName>
    </submittedName>
</protein>
<keyword evidence="2" id="KW-0285">Flavoprotein</keyword>
<organism evidence="6 7">
    <name type="scientific">Aureobasidium pullulans</name>
    <name type="common">Black yeast</name>
    <name type="synonym">Pullularia pullulans</name>
    <dbReference type="NCBI Taxonomy" id="5580"/>
    <lineage>
        <taxon>Eukaryota</taxon>
        <taxon>Fungi</taxon>
        <taxon>Dikarya</taxon>
        <taxon>Ascomycota</taxon>
        <taxon>Pezizomycotina</taxon>
        <taxon>Dothideomycetes</taxon>
        <taxon>Dothideomycetidae</taxon>
        <taxon>Dothideales</taxon>
        <taxon>Saccotheciaceae</taxon>
        <taxon>Aureobasidium</taxon>
    </lineage>
</organism>
<dbReference type="Pfam" id="PF00724">
    <property type="entry name" value="Oxidored_FMN"/>
    <property type="match status" value="1"/>
</dbReference>
<evidence type="ECO:0000259" key="5">
    <source>
        <dbReference type="Pfam" id="PF00724"/>
    </source>
</evidence>
<evidence type="ECO:0000256" key="3">
    <source>
        <dbReference type="ARBA" id="ARBA00022643"/>
    </source>
</evidence>